<dbReference type="RefSeq" id="WP_091649639.1">
    <property type="nucleotide sequence ID" value="NZ_FNHQ01000011.1"/>
</dbReference>
<dbReference type="SUPFAM" id="SSF53254">
    <property type="entry name" value="Phosphoglycerate mutase-like"/>
    <property type="match status" value="1"/>
</dbReference>
<dbReference type="CDD" id="cd07067">
    <property type="entry name" value="HP_PGM_like"/>
    <property type="match status" value="1"/>
</dbReference>
<dbReference type="InterPro" id="IPR004449">
    <property type="entry name" value="SixA"/>
</dbReference>
<gene>
    <name evidence="1" type="ORF">SAMN05660299_01327</name>
</gene>
<dbReference type="OrthoDB" id="2388260at2"/>
<evidence type="ECO:0000313" key="2">
    <source>
        <dbReference type="Proteomes" id="UP000199309"/>
    </source>
</evidence>
<dbReference type="NCBIfam" id="TIGR00249">
    <property type="entry name" value="sixA"/>
    <property type="match status" value="1"/>
</dbReference>
<dbReference type="SMART" id="SM00855">
    <property type="entry name" value="PGAM"/>
    <property type="match status" value="1"/>
</dbReference>
<dbReference type="GO" id="GO:0101006">
    <property type="term" value="F:protein histidine phosphatase activity"/>
    <property type="evidence" value="ECO:0007669"/>
    <property type="project" value="InterPro"/>
</dbReference>
<accession>A0A1G9V4B4</accession>
<dbReference type="GO" id="GO:0005737">
    <property type="term" value="C:cytoplasm"/>
    <property type="evidence" value="ECO:0007669"/>
    <property type="project" value="InterPro"/>
</dbReference>
<dbReference type="EMBL" id="FNHQ01000011">
    <property type="protein sequence ID" value="SDM67081.1"/>
    <property type="molecule type" value="Genomic_DNA"/>
</dbReference>
<dbReference type="STRING" id="349095.SAMN05660299_01327"/>
<dbReference type="AlphaFoldDB" id="A0A1G9V4B4"/>
<dbReference type="Pfam" id="PF00300">
    <property type="entry name" value="His_Phos_1"/>
    <property type="match status" value="1"/>
</dbReference>
<dbReference type="InterPro" id="IPR013078">
    <property type="entry name" value="His_Pase_superF_clade-1"/>
</dbReference>
<reference evidence="1 2" key="1">
    <citation type="submission" date="2016-10" db="EMBL/GenBank/DDBJ databases">
        <authorList>
            <person name="de Groot N.N."/>
        </authorList>
    </citation>
    <scope>NUCLEOTIDE SEQUENCE [LARGE SCALE GENOMIC DNA]</scope>
    <source>
        <strain evidence="1 2">DSM 16981</strain>
    </source>
</reference>
<protein>
    <submittedName>
        <fullName evidence="1">Phosphohistidine phosphatase, SixA</fullName>
    </submittedName>
</protein>
<dbReference type="Proteomes" id="UP000199309">
    <property type="component" value="Unassembled WGS sequence"/>
</dbReference>
<dbReference type="Gene3D" id="3.40.50.1240">
    <property type="entry name" value="Phosphoglycerate mutase-like"/>
    <property type="match status" value="1"/>
</dbReference>
<organism evidence="1 2">
    <name type="scientific">Megasphaera paucivorans</name>
    <dbReference type="NCBI Taxonomy" id="349095"/>
    <lineage>
        <taxon>Bacteria</taxon>
        <taxon>Bacillati</taxon>
        <taxon>Bacillota</taxon>
        <taxon>Negativicutes</taxon>
        <taxon>Veillonellales</taxon>
        <taxon>Veillonellaceae</taxon>
        <taxon>Megasphaera</taxon>
    </lineage>
</organism>
<sequence length="160" mass="17840">MFLCLMRHGKAEILKHGSNDSQRHLTENGRQRVTVMASLAKRWWPAGNTIIWSSPLVRARETAIIMGRAIQAVYMDMHSSIAAGDLRSFYQDVLIKEKNDVVLVVGHEPFLGHWSKEITGTPIDFKTGSIAIFEYDPTAGSLGYGNLLLYVQPKAATLIL</sequence>
<name>A0A1G9V4B4_9FIRM</name>
<evidence type="ECO:0000313" key="1">
    <source>
        <dbReference type="EMBL" id="SDM67081.1"/>
    </source>
</evidence>
<keyword evidence="2" id="KW-1185">Reference proteome</keyword>
<proteinExistence type="predicted"/>
<dbReference type="InterPro" id="IPR029033">
    <property type="entry name" value="His_PPase_superfam"/>
</dbReference>